<keyword evidence="12" id="KW-1185">Reference proteome</keyword>
<keyword evidence="4" id="KW-0813">Transport</keyword>
<dbReference type="SMART" id="SM00762">
    <property type="entry name" value="Cog4"/>
    <property type="match status" value="1"/>
</dbReference>
<evidence type="ECO:0000256" key="7">
    <source>
        <dbReference type="ARBA" id="ARBA00023136"/>
    </source>
</evidence>
<dbReference type="Pfam" id="PF20662">
    <property type="entry name" value="COG4_C"/>
    <property type="match status" value="1"/>
</dbReference>
<name>A0A0M8MN70_9BASI</name>
<evidence type="ECO:0000256" key="9">
    <source>
        <dbReference type="SAM" id="MobiDB-lite"/>
    </source>
</evidence>
<dbReference type="InterPro" id="IPR048684">
    <property type="entry name" value="COG4_C"/>
</dbReference>
<dbReference type="Pfam" id="PF08318">
    <property type="entry name" value="COG4_m"/>
    <property type="match status" value="1"/>
</dbReference>
<dbReference type="PANTHER" id="PTHR24016:SF0">
    <property type="entry name" value="CONSERVED OLIGOMERIC GOLGI COMPLEX SUBUNIT 4"/>
    <property type="match status" value="1"/>
</dbReference>
<keyword evidence="7" id="KW-0472">Membrane</keyword>
<reference evidence="11 12" key="1">
    <citation type="submission" date="2015-07" db="EMBL/GenBank/DDBJ databases">
        <title>Draft Genome Sequence of Malassezia furfur CBS1878 and Malassezia pachydermatis CBS1879.</title>
        <authorList>
            <person name="Triana S."/>
            <person name="Ohm R."/>
            <person name="Gonzalez A."/>
            <person name="DeCock H."/>
            <person name="Restrepo S."/>
            <person name="Celis A."/>
        </authorList>
    </citation>
    <scope>NUCLEOTIDE SEQUENCE [LARGE SCALE GENOMIC DNA]</scope>
    <source>
        <strain evidence="11 12">CBS 1879</strain>
    </source>
</reference>
<dbReference type="GeneID" id="28727340"/>
<evidence type="ECO:0000259" key="10">
    <source>
        <dbReference type="SMART" id="SM00762"/>
    </source>
</evidence>
<dbReference type="GO" id="GO:0015031">
    <property type="term" value="P:protein transport"/>
    <property type="evidence" value="ECO:0007669"/>
    <property type="project" value="UniProtKB-KW"/>
</dbReference>
<feature type="domain" description="COG4 transport protein middle alpha-helical bundle" evidence="10">
    <location>
        <begin position="158"/>
        <end position="485"/>
    </location>
</feature>
<protein>
    <recommendedName>
        <fullName evidence="3">Conserved oligomeric Golgi complex subunit 4</fullName>
    </recommendedName>
    <alternativeName>
        <fullName evidence="8">Component of oligomeric Golgi complex 4</fullName>
    </alternativeName>
</protein>
<comment type="subcellular location">
    <subcellularLocation>
        <location evidence="1">Golgi apparatus membrane</location>
        <topology evidence="1">Peripheral membrane protein</topology>
    </subcellularLocation>
</comment>
<evidence type="ECO:0000256" key="5">
    <source>
        <dbReference type="ARBA" id="ARBA00022927"/>
    </source>
</evidence>
<dbReference type="Proteomes" id="UP000037751">
    <property type="component" value="Unassembled WGS sequence"/>
</dbReference>
<evidence type="ECO:0000313" key="11">
    <source>
        <dbReference type="EMBL" id="KOS14958.1"/>
    </source>
</evidence>
<evidence type="ECO:0000256" key="6">
    <source>
        <dbReference type="ARBA" id="ARBA00023034"/>
    </source>
</evidence>
<dbReference type="GO" id="GO:0000139">
    <property type="term" value="C:Golgi membrane"/>
    <property type="evidence" value="ECO:0007669"/>
    <property type="project" value="UniProtKB-SubCell"/>
</dbReference>
<dbReference type="Pfam" id="PF20663">
    <property type="entry name" value="COG4_N"/>
    <property type="match status" value="1"/>
</dbReference>
<keyword evidence="6" id="KW-0333">Golgi apparatus</keyword>
<dbReference type="AlphaFoldDB" id="A0A0M8MN70"/>
<dbReference type="VEuPathDB" id="FungiDB:Malapachy_0953"/>
<dbReference type="RefSeq" id="XP_017992590.1">
    <property type="nucleotide sequence ID" value="XM_018135465.1"/>
</dbReference>
<keyword evidence="5" id="KW-0653">Protein transport</keyword>
<evidence type="ECO:0000256" key="2">
    <source>
        <dbReference type="ARBA" id="ARBA00009215"/>
    </source>
</evidence>
<evidence type="ECO:0000256" key="8">
    <source>
        <dbReference type="ARBA" id="ARBA00031340"/>
    </source>
</evidence>
<dbReference type="InterPro" id="IPR048680">
    <property type="entry name" value="COG4_N"/>
</dbReference>
<feature type="region of interest" description="Disordered" evidence="9">
    <location>
        <begin position="322"/>
        <end position="349"/>
    </location>
</feature>
<dbReference type="EMBL" id="LGAV01000003">
    <property type="protein sequence ID" value="KOS14958.1"/>
    <property type="molecule type" value="Genomic_DNA"/>
</dbReference>
<feature type="compositionally biased region" description="Low complexity" evidence="9">
    <location>
        <begin position="334"/>
        <end position="349"/>
    </location>
</feature>
<gene>
    <name evidence="11" type="ORF">Malapachy_0953</name>
</gene>
<dbReference type="PANTHER" id="PTHR24016">
    <property type="entry name" value="CONSERVED OLIGOMERIC GOLGI COMPLEX SUBUNIT 4"/>
    <property type="match status" value="1"/>
</dbReference>
<evidence type="ECO:0000256" key="1">
    <source>
        <dbReference type="ARBA" id="ARBA00004395"/>
    </source>
</evidence>
<evidence type="ECO:0000256" key="4">
    <source>
        <dbReference type="ARBA" id="ARBA00022448"/>
    </source>
</evidence>
<dbReference type="InterPro" id="IPR013167">
    <property type="entry name" value="COG4_M"/>
</dbReference>
<dbReference type="OrthoDB" id="47059at2759"/>
<accession>A0A0M8MN70</accession>
<comment type="caution">
    <text evidence="11">The sequence shown here is derived from an EMBL/GenBank/DDBJ whole genome shotgun (WGS) entry which is preliminary data.</text>
</comment>
<dbReference type="STRING" id="77020.A0A0M8MN70"/>
<dbReference type="InterPro" id="IPR048682">
    <property type="entry name" value="COG4"/>
</dbReference>
<evidence type="ECO:0000313" key="12">
    <source>
        <dbReference type="Proteomes" id="UP000037751"/>
    </source>
</evidence>
<evidence type="ECO:0000256" key="3">
    <source>
        <dbReference type="ARBA" id="ARBA00020975"/>
    </source>
</evidence>
<organism evidence="11 12">
    <name type="scientific">Malassezia pachydermatis</name>
    <dbReference type="NCBI Taxonomy" id="77020"/>
    <lineage>
        <taxon>Eukaryota</taxon>
        <taxon>Fungi</taxon>
        <taxon>Dikarya</taxon>
        <taxon>Basidiomycota</taxon>
        <taxon>Ustilaginomycotina</taxon>
        <taxon>Malasseziomycetes</taxon>
        <taxon>Malasseziales</taxon>
        <taxon>Malasseziaceae</taxon>
        <taxon>Malassezia</taxon>
    </lineage>
</organism>
<proteinExistence type="inferred from homology"/>
<dbReference type="Gene3D" id="1.20.58.1970">
    <property type="match status" value="1"/>
</dbReference>
<sequence length="760" mass="85446">MSTPADVRDALAVLDAASTMRATRHSALQARAASEWEALPNTLDRHVTPDTQQAAAHVDVLSQRLTPTARLAQDLYTDMNTLHEERARIETSMHWCAQTLQLRTSLQALARALEQQDWAASVQHCTAASAVDPEILQSQFAAMIVPSTMWPQAPPQTLDQLRTTLLAKIAQHFEHYTKERDEENATVFLGYFADMHAQQEGLAAYRRFACSFLESQADDLRRRMASPPSSPLFFAMVWASLWEQLAVFINQHQPIVDRLLHVPGEANFATSVLPGLSDVWTQIASDIVQAWRVHHHMDEQLSMIADTRTPVLESIRASPFTPGRIFGQKEKRGGSAAPSAAQSRASSPALHDTQHLDAILTELANMSSQWALFGQFLRRAMGLDAFAQVTSDVQTMMQNLLTSVFVPLQTYSLQMGVQKVHHLDTPDTSVHPYASSLPDDMFFALRAVLTRAFSTSDLRAVETIVQMALRMTEQDYLDIVVLRMDACRRALNVTRLVDGPRRIAAAREVRATMAVYVNALDTSAMYAERIQADLSENAFLEQYYDAEWEDGIFALTSAFALAGQLGTLAPKLRSALHFEIKELFAALIEPRLQTLVTDVFRDMRYDLNEKAYSDAEESDTVPTRLRHGWDTFMHGYRDQLSEANYTMLFSLAVDAIVHPWEKALQSLQFTDLGALRLDKDLRGVQAMLVEQLPWGVRDRFLRLMQTSYVLNMDEDDVRYACTDLQMETSDAYEEGLAAGVSWKLTATEVQEIRSRRISIA</sequence>
<comment type="similarity">
    <text evidence="2">Belongs to the COG4 family.</text>
</comment>